<protein>
    <recommendedName>
        <fullName evidence="2">ABC-type transport auxiliary lipoprotein component domain-containing protein</fullName>
    </recommendedName>
</protein>
<feature type="chain" id="PRO_5015740231" description="ABC-type transport auxiliary lipoprotein component domain-containing protein" evidence="1">
    <location>
        <begin position="30"/>
        <end position="224"/>
    </location>
</feature>
<evidence type="ECO:0000259" key="2">
    <source>
        <dbReference type="Pfam" id="PF03886"/>
    </source>
</evidence>
<evidence type="ECO:0000256" key="1">
    <source>
        <dbReference type="SAM" id="SignalP"/>
    </source>
</evidence>
<dbReference type="Pfam" id="PF03886">
    <property type="entry name" value="ABC_trans_aux"/>
    <property type="match status" value="1"/>
</dbReference>
<dbReference type="Proteomes" id="UP000239326">
    <property type="component" value="Chromosome"/>
</dbReference>
<evidence type="ECO:0000313" key="4">
    <source>
        <dbReference type="Proteomes" id="UP000239326"/>
    </source>
</evidence>
<organism evidence="3 4">
    <name type="scientific">Simplicispira suum</name>
    <dbReference type="NCBI Taxonomy" id="2109915"/>
    <lineage>
        <taxon>Bacteria</taxon>
        <taxon>Pseudomonadati</taxon>
        <taxon>Pseudomonadota</taxon>
        <taxon>Betaproteobacteria</taxon>
        <taxon>Burkholderiales</taxon>
        <taxon>Comamonadaceae</taxon>
        <taxon>Simplicispira</taxon>
    </lineage>
</organism>
<dbReference type="Gene3D" id="3.40.50.10610">
    <property type="entry name" value="ABC-type transport auxiliary lipoprotein component"/>
    <property type="match status" value="1"/>
</dbReference>
<proteinExistence type="predicted"/>
<reference evidence="3 4" key="1">
    <citation type="submission" date="2018-03" db="EMBL/GenBank/DDBJ databases">
        <title>Genome sequencing of Simplicispira sp.</title>
        <authorList>
            <person name="Kim S.-J."/>
            <person name="Heo J."/>
            <person name="Kwon S.-W."/>
        </authorList>
    </citation>
    <scope>NUCLEOTIDE SEQUENCE [LARGE SCALE GENOMIC DNA]</scope>
    <source>
        <strain evidence="3 4">SC1-8</strain>
    </source>
</reference>
<dbReference type="PROSITE" id="PS51257">
    <property type="entry name" value="PROKAR_LIPOPROTEIN"/>
    <property type="match status" value="1"/>
</dbReference>
<evidence type="ECO:0000313" key="3">
    <source>
        <dbReference type="EMBL" id="AVO41210.1"/>
    </source>
</evidence>
<feature type="signal peptide" evidence="1">
    <location>
        <begin position="1"/>
        <end position="29"/>
    </location>
</feature>
<keyword evidence="4" id="KW-1185">Reference proteome</keyword>
<dbReference type="AlphaFoldDB" id="A0A2S0MZ92"/>
<dbReference type="SUPFAM" id="SSF159594">
    <property type="entry name" value="XCC0632-like"/>
    <property type="match status" value="1"/>
</dbReference>
<dbReference type="OrthoDB" id="5568302at2"/>
<dbReference type="InterPro" id="IPR005586">
    <property type="entry name" value="ABC_trans_aux"/>
</dbReference>
<dbReference type="KEGG" id="simp:C6571_07845"/>
<keyword evidence="1" id="KW-0732">Signal</keyword>
<accession>A0A2S0MZ92</accession>
<gene>
    <name evidence="3" type="ORF">C6571_07845</name>
</gene>
<sequence>MNTMKNIAVSALRISVGAIFCLTFLAACSALPAPPVPPVVYDFGPGASRAPAQGAATAPQRAPLVLADVESPGLPEGSTALHYRLGYDDARQLRAYQRARWSQPPGRLVQQSVAGELGAERAVLGLRAAREAAREGNGSLLVLRIELEEFSQVFSAPSQSEGVLRLRATLAEPTPQGERLRAQRVFEAHQSAPSADAAGGAAALAQAARQAARELSAWVDRTAP</sequence>
<name>A0A2S0MZ92_9BURK</name>
<feature type="domain" description="ABC-type transport auxiliary lipoprotein component" evidence="2">
    <location>
        <begin position="55"/>
        <end position="215"/>
    </location>
</feature>
<dbReference type="EMBL" id="CP027669">
    <property type="protein sequence ID" value="AVO41210.1"/>
    <property type="molecule type" value="Genomic_DNA"/>
</dbReference>